<reference evidence="3 4" key="1">
    <citation type="submission" date="2023-10" db="EMBL/GenBank/DDBJ databases">
        <title>Genomes of two closely related lineages of the louse Polyplax serrata with different host specificities.</title>
        <authorList>
            <person name="Martinu J."/>
            <person name="Tarabai H."/>
            <person name="Stefka J."/>
            <person name="Hypsa V."/>
        </authorList>
    </citation>
    <scope>NUCLEOTIDE SEQUENCE [LARGE SCALE GENOMIC DNA]</scope>
    <source>
        <strain evidence="3">HR10_N</strain>
    </source>
</reference>
<protein>
    <submittedName>
        <fullName evidence="3">Uncharacterized protein</fullName>
    </submittedName>
</protein>
<evidence type="ECO:0000256" key="2">
    <source>
        <dbReference type="SAM" id="SignalP"/>
    </source>
</evidence>
<feature type="compositionally biased region" description="Basic residues" evidence="1">
    <location>
        <begin position="140"/>
        <end position="155"/>
    </location>
</feature>
<dbReference type="Pfam" id="PF00090">
    <property type="entry name" value="TSP_1"/>
    <property type="match status" value="1"/>
</dbReference>
<keyword evidence="2" id="KW-0732">Signal</keyword>
<feature type="compositionally biased region" description="Acidic residues" evidence="1">
    <location>
        <begin position="163"/>
        <end position="176"/>
    </location>
</feature>
<evidence type="ECO:0000256" key="1">
    <source>
        <dbReference type="SAM" id="MobiDB-lite"/>
    </source>
</evidence>
<dbReference type="SUPFAM" id="SSF82895">
    <property type="entry name" value="TSP-1 type 1 repeat"/>
    <property type="match status" value="1"/>
</dbReference>
<proteinExistence type="predicted"/>
<dbReference type="Gene3D" id="2.20.100.10">
    <property type="entry name" value="Thrombospondin type-1 (TSP1) repeat"/>
    <property type="match status" value="1"/>
</dbReference>
<organism evidence="3 4">
    <name type="scientific">Polyplax serrata</name>
    <name type="common">Common mouse louse</name>
    <dbReference type="NCBI Taxonomy" id="468196"/>
    <lineage>
        <taxon>Eukaryota</taxon>
        <taxon>Metazoa</taxon>
        <taxon>Ecdysozoa</taxon>
        <taxon>Arthropoda</taxon>
        <taxon>Hexapoda</taxon>
        <taxon>Insecta</taxon>
        <taxon>Pterygota</taxon>
        <taxon>Neoptera</taxon>
        <taxon>Paraneoptera</taxon>
        <taxon>Psocodea</taxon>
        <taxon>Troctomorpha</taxon>
        <taxon>Phthiraptera</taxon>
        <taxon>Anoplura</taxon>
        <taxon>Polyplacidae</taxon>
        <taxon>Polyplax</taxon>
    </lineage>
</organism>
<name>A0AAN8NWL2_POLSC</name>
<sequence>MILNLILAFAFFNLTIGENQRRRRSTVLTDESKRILEQFDFSNFDKQEALNYLDRQRYDNQIRGKRSKSKLRRQAIRPCMVEEKEVKNSETNLNGCKMSKISTPENVCESEWMVNDEKPLDLEFHHHQRMAPSKWDANVRRRRRHRSRKKNKYKQTQKSLAQEDYEQDEEEPEAETEGYRQRKKRKKKKRHYWSAWSQWSPCSVTCGKGRKIRWRKCIAKKCTTGELEMGEKSCQLPACNLLAKLLGL</sequence>
<dbReference type="InterPro" id="IPR000884">
    <property type="entry name" value="TSP1_rpt"/>
</dbReference>
<dbReference type="InterPro" id="IPR036383">
    <property type="entry name" value="TSP1_rpt_sf"/>
</dbReference>
<dbReference type="AlphaFoldDB" id="A0AAN8NWL2"/>
<dbReference type="SMART" id="SM00209">
    <property type="entry name" value="TSP1"/>
    <property type="match status" value="1"/>
</dbReference>
<dbReference type="Proteomes" id="UP001372834">
    <property type="component" value="Unassembled WGS sequence"/>
</dbReference>
<dbReference type="EMBL" id="JAWJWE010000037">
    <property type="protein sequence ID" value="KAK6625462.1"/>
    <property type="molecule type" value="Genomic_DNA"/>
</dbReference>
<evidence type="ECO:0000313" key="3">
    <source>
        <dbReference type="EMBL" id="KAK6625462.1"/>
    </source>
</evidence>
<evidence type="ECO:0000313" key="4">
    <source>
        <dbReference type="Proteomes" id="UP001372834"/>
    </source>
</evidence>
<comment type="caution">
    <text evidence="3">The sequence shown here is derived from an EMBL/GenBank/DDBJ whole genome shotgun (WGS) entry which is preliminary data.</text>
</comment>
<dbReference type="PROSITE" id="PS50092">
    <property type="entry name" value="TSP1"/>
    <property type="match status" value="1"/>
</dbReference>
<feature type="region of interest" description="Disordered" evidence="1">
    <location>
        <begin position="131"/>
        <end position="184"/>
    </location>
</feature>
<feature type="signal peptide" evidence="2">
    <location>
        <begin position="1"/>
        <end position="17"/>
    </location>
</feature>
<gene>
    <name evidence="3" type="ORF">RUM43_005760</name>
</gene>
<accession>A0AAN8NWL2</accession>
<feature type="chain" id="PRO_5043038630" evidence="2">
    <location>
        <begin position="18"/>
        <end position="248"/>
    </location>
</feature>